<comment type="caution">
    <text evidence="2">The sequence shown here is derived from an EMBL/GenBank/DDBJ whole genome shotgun (WGS) entry which is preliminary data.</text>
</comment>
<dbReference type="Gene3D" id="3.40.50.720">
    <property type="entry name" value="NAD(P)-binding Rossmann-like Domain"/>
    <property type="match status" value="1"/>
</dbReference>
<dbReference type="OrthoDB" id="8557335at2"/>
<dbReference type="GO" id="GO:0016616">
    <property type="term" value="F:oxidoreductase activity, acting on the CH-OH group of donors, NAD or NADP as acceptor"/>
    <property type="evidence" value="ECO:0007669"/>
    <property type="project" value="TreeGrafter"/>
</dbReference>
<evidence type="ECO:0000313" key="2">
    <source>
        <dbReference type="EMBL" id="SAL69986.1"/>
    </source>
</evidence>
<proteinExistence type="inferred from homology"/>
<protein>
    <submittedName>
        <fullName evidence="2">Short-chain dehydrogenase</fullName>
    </submittedName>
</protein>
<dbReference type="Proteomes" id="UP000054770">
    <property type="component" value="Unassembled WGS sequence"/>
</dbReference>
<sequence>MQLEGKVAVITGAARGIGRACAERFAREGAQLILLDVADHIEGVPYPLGSRSQLDCTESLCRAEGVAAWALPVDVRDSQAIRAAIKFAVDRCGPIDVLVNNAGIAAPSGKAVHEIEESEWELMIDIDLSGAWRMIREVSKSMLERRSGSVINISSTAGLVGYRHFAGYVAAKHGVIGLTRAAALDFAPLKVRVNAICPGSVRDDVNVEGRMLSEIARSLSVPVSEHEATFVQAQPMNSLIEPSDIADAAVWLASDGSRQVTGSIVTVDGGFSAR</sequence>
<dbReference type="EMBL" id="FCON02000044">
    <property type="protein sequence ID" value="SAL69986.1"/>
    <property type="molecule type" value="Genomic_DNA"/>
</dbReference>
<dbReference type="PRINTS" id="PR00080">
    <property type="entry name" value="SDRFAMILY"/>
</dbReference>
<dbReference type="InterPro" id="IPR036291">
    <property type="entry name" value="NAD(P)-bd_dom_sf"/>
</dbReference>
<dbReference type="CDD" id="cd05233">
    <property type="entry name" value="SDR_c"/>
    <property type="match status" value="1"/>
</dbReference>
<organism evidence="2 3">
    <name type="scientific">Caballeronia choica</name>
    <dbReference type="NCBI Taxonomy" id="326476"/>
    <lineage>
        <taxon>Bacteria</taxon>
        <taxon>Pseudomonadati</taxon>
        <taxon>Pseudomonadota</taxon>
        <taxon>Betaproteobacteria</taxon>
        <taxon>Burkholderiales</taxon>
        <taxon>Burkholderiaceae</taxon>
        <taxon>Caballeronia</taxon>
    </lineage>
</organism>
<keyword evidence="3" id="KW-1185">Reference proteome</keyword>
<evidence type="ECO:0000256" key="1">
    <source>
        <dbReference type="ARBA" id="ARBA00006484"/>
    </source>
</evidence>
<dbReference type="FunFam" id="3.40.50.720:FF:000084">
    <property type="entry name" value="Short-chain dehydrogenase reductase"/>
    <property type="match status" value="1"/>
</dbReference>
<dbReference type="RefSeq" id="WP_087646089.1">
    <property type="nucleotide sequence ID" value="NZ_FCON02000044.1"/>
</dbReference>
<dbReference type="PROSITE" id="PS00061">
    <property type="entry name" value="ADH_SHORT"/>
    <property type="match status" value="1"/>
</dbReference>
<evidence type="ECO:0000313" key="3">
    <source>
        <dbReference type="Proteomes" id="UP000054770"/>
    </source>
</evidence>
<dbReference type="Pfam" id="PF13561">
    <property type="entry name" value="adh_short_C2"/>
    <property type="match status" value="1"/>
</dbReference>
<reference evidence="2" key="1">
    <citation type="submission" date="2016-01" db="EMBL/GenBank/DDBJ databases">
        <authorList>
            <person name="Peeters C."/>
        </authorList>
    </citation>
    <scope>NUCLEOTIDE SEQUENCE [LARGE SCALE GENOMIC DNA]</scope>
    <source>
        <strain evidence="2">LMG 22940</strain>
    </source>
</reference>
<name>A0A158JM77_9BURK</name>
<dbReference type="InterPro" id="IPR002347">
    <property type="entry name" value="SDR_fam"/>
</dbReference>
<dbReference type="PRINTS" id="PR00081">
    <property type="entry name" value="GDHRDH"/>
</dbReference>
<dbReference type="SUPFAM" id="SSF51735">
    <property type="entry name" value="NAD(P)-binding Rossmann-fold domains"/>
    <property type="match status" value="1"/>
</dbReference>
<gene>
    <name evidence="2" type="ORF">AWB68_04009</name>
</gene>
<accession>A0A158JM77</accession>
<dbReference type="AlphaFoldDB" id="A0A158JM77"/>
<dbReference type="PANTHER" id="PTHR42760">
    <property type="entry name" value="SHORT-CHAIN DEHYDROGENASES/REDUCTASES FAMILY MEMBER"/>
    <property type="match status" value="1"/>
</dbReference>
<dbReference type="InterPro" id="IPR020904">
    <property type="entry name" value="Sc_DH/Rdtase_CS"/>
</dbReference>
<comment type="similarity">
    <text evidence="1">Belongs to the short-chain dehydrogenases/reductases (SDR) family.</text>
</comment>